<keyword evidence="1" id="KW-0597">Phosphoprotein</keyword>
<dbReference type="InterPro" id="IPR001789">
    <property type="entry name" value="Sig_transdc_resp-reg_receiver"/>
</dbReference>
<dbReference type="SMART" id="SM00448">
    <property type="entry name" value="REC"/>
    <property type="match status" value="1"/>
</dbReference>
<dbReference type="InterPro" id="IPR011006">
    <property type="entry name" value="CheY-like_superfamily"/>
</dbReference>
<sequence>MQESPIIYVGGDDDDRYLVGSALDELGFENEIIYFNVGTQLVDYLNSAHTKPFIILCDLNLPGMSGLELRETLNQEDSIRGLSIPFIFLSEVIRPKDINQAYQSLVQGFYKKPSDFQGLKNLLSAIYTYWSLAVHPSKEM</sequence>
<dbReference type="Pfam" id="PF00072">
    <property type="entry name" value="Response_reg"/>
    <property type="match status" value="1"/>
</dbReference>
<evidence type="ECO:0000313" key="3">
    <source>
        <dbReference type="EMBL" id="QRR00714.1"/>
    </source>
</evidence>
<reference evidence="3 4" key="1">
    <citation type="submission" date="2020-06" db="EMBL/GenBank/DDBJ databases">
        <title>Dyadobacter sandarakinus sp. nov., isolated from the soil of the Arctic Yellow River Station.</title>
        <authorList>
            <person name="Zhang Y."/>
            <person name="Peng F."/>
        </authorList>
    </citation>
    <scope>NUCLEOTIDE SEQUENCE [LARGE SCALE GENOMIC DNA]</scope>
    <source>
        <strain evidence="3 4">Q3-56</strain>
    </source>
</reference>
<dbReference type="PROSITE" id="PS50110">
    <property type="entry name" value="RESPONSE_REGULATORY"/>
    <property type="match status" value="1"/>
</dbReference>
<dbReference type="SUPFAM" id="SSF52172">
    <property type="entry name" value="CheY-like"/>
    <property type="match status" value="1"/>
</dbReference>
<dbReference type="Gene3D" id="3.40.50.2300">
    <property type="match status" value="1"/>
</dbReference>
<feature type="domain" description="Response regulatory" evidence="2">
    <location>
        <begin position="5"/>
        <end position="127"/>
    </location>
</feature>
<accession>A0ABX7I3S0</accession>
<organism evidence="3 4">
    <name type="scientific">Dyadobacter sandarakinus</name>
    <dbReference type="NCBI Taxonomy" id="2747268"/>
    <lineage>
        <taxon>Bacteria</taxon>
        <taxon>Pseudomonadati</taxon>
        <taxon>Bacteroidota</taxon>
        <taxon>Cytophagia</taxon>
        <taxon>Cytophagales</taxon>
        <taxon>Spirosomataceae</taxon>
        <taxon>Dyadobacter</taxon>
    </lineage>
</organism>
<dbReference type="RefSeq" id="WP_204662158.1">
    <property type="nucleotide sequence ID" value="NZ_CP056775.1"/>
</dbReference>
<keyword evidence="4" id="KW-1185">Reference proteome</keyword>
<evidence type="ECO:0000313" key="4">
    <source>
        <dbReference type="Proteomes" id="UP000612680"/>
    </source>
</evidence>
<name>A0ABX7I3S0_9BACT</name>
<evidence type="ECO:0000256" key="1">
    <source>
        <dbReference type="PROSITE-ProRule" id="PRU00169"/>
    </source>
</evidence>
<evidence type="ECO:0000259" key="2">
    <source>
        <dbReference type="PROSITE" id="PS50110"/>
    </source>
</evidence>
<dbReference type="InterPro" id="IPR052893">
    <property type="entry name" value="TCS_response_regulator"/>
</dbReference>
<dbReference type="Proteomes" id="UP000612680">
    <property type="component" value="Chromosome"/>
</dbReference>
<proteinExistence type="predicted"/>
<dbReference type="EMBL" id="CP056775">
    <property type="protein sequence ID" value="QRR00714.1"/>
    <property type="molecule type" value="Genomic_DNA"/>
</dbReference>
<protein>
    <submittedName>
        <fullName evidence="3">Response regulator</fullName>
    </submittedName>
</protein>
<gene>
    <name evidence="3" type="ORF">HWI92_07245</name>
</gene>
<feature type="modified residue" description="4-aspartylphosphate" evidence="1">
    <location>
        <position position="58"/>
    </location>
</feature>
<dbReference type="PANTHER" id="PTHR44520:SF1">
    <property type="entry name" value="TWO-COMPONENT SYSTEM REGULATORY PROTEIN"/>
    <property type="match status" value="1"/>
</dbReference>
<dbReference type="PANTHER" id="PTHR44520">
    <property type="entry name" value="RESPONSE REGULATOR RCP1-RELATED"/>
    <property type="match status" value="1"/>
</dbReference>